<protein>
    <submittedName>
        <fullName evidence="1">Uncharacterized protein</fullName>
    </submittedName>
</protein>
<dbReference type="EMBL" id="JAHRIO010011885">
    <property type="protein sequence ID" value="MEQ2162496.1"/>
    <property type="molecule type" value="Genomic_DNA"/>
</dbReference>
<evidence type="ECO:0000313" key="1">
    <source>
        <dbReference type="EMBL" id="MEQ2162496.1"/>
    </source>
</evidence>
<sequence length="91" mass="9885">MPLSCKAQLKGLQLIALIPPNTSSCCHFLLLDTSALDTQPRSILDPKLLGLQSGGAGSILYGIDSMPDLRRKRTVPLVRDLVSHLPQQGYM</sequence>
<proteinExistence type="predicted"/>
<evidence type="ECO:0000313" key="2">
    <source>
        <dbReference type="Proteomes" id="UP001476798"/>
    </source>
</evidence>
<keyword evidence="2" id="KW-1185">Reference proteome</keyword>
<gene>
    <name evidence="1" type="ORF">GOODEAATRI_020354</name>
</gene>
<comment type="caution">
    <text evidence="1">The sequence shown here is derived from an EMBL/GenBank/DDBJ whole genome shotgun (WGS) entry which is preliminary data.</text>
</comment>
<organism evidence="1 2">
    <name type="scientific">Goodea atripinnis</name>
    <dbReference type="NCBI Taxonomy" id="208336"/>
    <lineage>
        <taxon>Eukaryota</taxon>
        <taxon>Metazoa</taxon>
        <taxon>Chordata</taxon>
        <taxon>Craniata</taxon>
        <taxon>Vertebrata</taxon>
        <taxon>Euteleostomi</taxon>
        <taxon>Actinopterygii</taxon>
        <taxon>Neopterygii</taxon>
        <taxon>Teleostei</taxon>
        <taxon>Neoteleostei</taxon>
        <taxon>Acanthomorphata</taxon>
        <taxon>Ovalentaria</taxon>
        <taxon>Atherinomorphae</taxon>
        <taxon>Cyprinodontiformes</taxon>
        <taxon>Goodeidae</taxon>
        <taxon>Goodea</taxon>
    </lineage>
</organism>
<reference evidence="1 2" key="1">
    <citation type="submission" date="2021-06" db="EMBL/GenBank/DDBJ databases">
        <authorList>
            <person name="Palmer J.M."/>
        </authorList>
    </citation>
    <scope>NUCLEOTIDE SEQUENCE [LARGE SCALE GENOMIC DNA]</scope>
    <source>
        <strain evidence="1 2">GA_2019</strain>
        <tissue evidence="1">Muscle</tissue>
    </source>
</reference>
<accession>A0ABV0MTP6</accession>
<name>A0ABV0MTP6_9TELE</name>
<dbReference type="Proteomes" id="UP001476798">
    <property type="component" value="Unassembled WGS sequence"/>
</dbReference>